<dbReference type="Proteomes" id="UP001638015">
    <property type="component" value="Unassembled WGS sequence"/>
</dbReference>
<evidence type="ECO:0000313" key="3">
    <source>
        <dbReference type="Proteomes" id="UP001638015"/>
    </source>
</evidence>
<evidence type="ECO:0000256" key="1">
    <source>
        <dbReference type="SAM" id="MobiDB-lite"/>
    </source>
</evidence>
<evidence type="ECO:0000313" key="2">
    <source>
        <dbReference type="EMBL" id="MFO3716122.1"/>
    </source>
</evidence>
<feature type="compositionally biased region" description="Acidic residues" evidence="1">
    <location>
        <begin position="199"/>
        <end position="208"/>
    </location>
</feature>
<feature type="region of interest" description="Disordered" evidence="1">
    <location>
        <begin position="173"/>
        <end position="208"/>
    </location>
</feature>
<accession>A0ABW9MW96</accession>
<gene>
    <name evidence="2" type="ORF">ACCQ40_04890</name>
</gene>
<keyword evidence="3" id="KW-1185">Reference proteome</keyword>
<comment type="caution">
    <text evidence="2">The sequence shown here is derived from an EMBL/GenBank/DDBJ whole genome shotgun (WGS) entry which is preliminary data.</text>
</comment>
<reference evidence="2 3" key="1">
    <citation type="journal article" date="2025" name="Anaerobe">
        <title>Description of Anaerococcus kampingiae sp. nov., Anaerococcus groningensis sp. nov., Anaerococcus martiniensis sp. nov., and Anaerococcus cruorum sp. nov., isolated from human clinical specimens.</title>
        <authorList>
            <person name="Boiten K.E."/>
            <person name="Meijer J."/>
            <person name="van Wezel E.M."/>
            <person name="Veloo A.C.M."/>
        </authorList>
    </citation>
    <scope>NUCLEOTIDE SEQUENCE [LARGE SCALE GENOMIC DNA]</scope>
    <source>
        <strain evidence="2 3">ENR1039</strain>
    </source>
</reference>
<organism evidence="2 3">
    <name type="scientific">Anaerococcus cruorum</name>
    <dbReference type="NCBI Taxonomy" id="3115617"/>
    <lineage>
        <taxon>Bacteria</taxon>
        <taxon>Bacillati</taxon>
        <taxon>Bacillota</taxon>
        <taxon>Tissierellia</taxon>
        <taxon>Tissierellales</taxon>
        <taxon>Peptoniphilaceae</taxon>
        <taxon>Anaerococcus</taxon>
    </lineage>
</organism>
<protein>
    <recommendedName>
        <fullName evidence="4">Phage major tail protein, TP901-1 family</fullName>
    </recommendedName>
</protein>
<name>A0ABW9MW96_9FIRM</name>
<evidence type="ECO:0008006" key="4">
    <source>
        <dbReference type="Google" id="ProtNLM"/>
    </source>
</evidence>
<proteinExistence type="predicted"/>
<sequence>MEKVQALKEFRGLVLRADVVSFMEVDGKIYRMKGFTDLPTSKETEEYSRKYVDEKSERTATTGVTSTIDFTLDRYKDNPVHDRIQTVFDDELLADDATNNIYVVDFANEIEEGKFACKKRNYTINPDTEADGTDAYNYSGTFNANGPIIKGYAELEEGDSEWLTIKFTESEVLEDNRPNASGSDDVTDIGTDLNTEADAGTETEEETV</sequence>
<dbReference type="RefSeq" id="WP_410032857.1">
    <property type="nucleotide sequence ID" value="NZ_JBGMEH010000006.1"/>
</dbReference>
<dbReference type="EMBL" id="JBGMEH010000006">
    <property type="protein sequence ID" value="MFO3716122.1"/>
    <property type="molecule type" value="Genomic_DNA"/>
</dbReference>